<comment type="similarity">
    <text evidence="2">Belongs to the MscS (TC 1.A.23) family.</text>
</comment>
<feature type="transmembrane region" description="Helical" evidence="8">
    <location>
        <begin position="80"/>
        <end position="98"/>
    </location>
</feature>
<name>A0A6L9MJI5_9HYPH</name>
<evidence type="ECO:0000256" key="8">
    <source>
        <dbReference type="SAM" id="Phobius"/>
    </source>
</evidence>
<feature type="transmembrane region" description="Helical" evidence="8">
    <location>
        <begin position="194"/>
        <end position="216"/>
    </location>
</feature>
<dbReference type="AlphaFoldDB" id="A0A6L9MJI5"/>
<dbReference type="PANTHER" id="PTHR30460:SF0">
    <property type="entry name" value="MODERATE CONDUCTANCE MECHANOSENSITIVE CHANNEL YBIO"/>
    <property type="match status" value="1"/>
</dbReference>
<evidence type="ECO:0000256" key="6">
    <source>
        <dbReference type="ARBA" id="ARBA00023136"/>
    </source>
</evidence>
<comment type="caution">
    <text evidence="11">The sequence shown here is derived from an EMBL/GenBank/DDBJ whole genome shotgun (WGS) entry which is preliminary data.</text>
</comment>
<dbReference type="Pfam" id="PF00924">
    <property type="entry name" value="MS_channel_2nd"/>
    <property type="match status" value="1"/>
</dbReference>
<keyword evidence="5 8" id="KW-1133">Transmembrane helix</keyword>
<feature type="transmembrane region" description="Helical" evidence="8">
    <location>
        <begin position="236"/>
        <end position="254"/>
    </location>
</feature>
<feature type="transmembrane region" description="Helical" evidence="8">
    <location>
        <begin position="20"/>
        <end position="41"/>
    </location>
</feature>
<dbReference type="SUPFAM" id="SSF50182">
    <property type="entry name" value="Sm-like ribonucleoproteins"/>
    <property type="match status" value="1"/>
</dbReference>
<feature type="domain" description="Mechanosensitive ion channel MscS C-terminal" evidence="10">
    <location>
        <begin position="407"/>
        <end position="494"/>
    </location>
</feature>
<evidence type="ECO:0000259" key="10">
    <source>
        <dbReference type="Pfam" id="PF21082"/>
    </source>
</evidence>
<dbReference type="GO" id="GO:0005886">
    <property type="term" value="C:plasma membrane"/>
    <property type="evidence" value="ECO:0007669"/>
    <property type="project" value="UniProtKB-SubCell"/>
</dbReference>
<evidence type="ECO:0000256" key="1">
    <source>
        <dbReference type="ARBA" id="ARBA00004651"/>
    </source>
</evidence>
<evidence type="ECO:0000256" key="3">
    <source>
        <dbReference type="ARBA" id="ARBA00022475"/>
    </source>
</evidence>
<protein>
    <submittedName>
        <fullName evidence="11">Mechanosensitive ion channel</fullName>
    </submittedName>
</protein>
<feature type="region of interest" description="Disordered" evidence="7">
    <location>
        <begin position="512"/>
        <end position="531"/>
    </location>
</feature>
<organism evidence="11 12">
    <name type="scientific">Aurantimonas aggregata</name>
    <dbReference type="NCBI Taxonomy" id="2047720"/>
    <lineage>
        <taxon>Bacteria</taxon>
        <taxon>Pseudomonadati</taxon>
        <taxon>Pseudomonadota</taxon>
        <taxon>Alphaproteobacteria</taxon>
        <taxon>Hyphomicrobiales</taxon>
        <taxon>Aurantimonadaceae</taxon>
        <taxon>Aurantimonas</taxon>
    </lineage>
</organism>
<feature type="domain" description="Mechanosensitive ion channel MscS" evidence="9">
    <location>
        <begin position="336"/>
        <end position="401"/>
    </location>
</feature>
<keyword evidence="3" id="KW-1003">Cell membrane</keyword>
<keyword evidence="4 8" id="KW-0812">Transmembrane</keyword>
<evidence type="ECO:0000256" key="4">
    <source>
        <dbReference type="ARBA" id="ARBA00022692"/>
    </source>
</evidence>
<dbReference type="Gene3D" id="1.10.287.1260">
    <property type="match status" value="1"/>
</dbReference>
<dbReference type="InterPro" id="IPR011014">
    <property type="entry name" value="MscS_channel_TM-2"/>
</dbReference>
<evidence type="ECO:0000259" key="9">
    <source>
        <dbReference type="Pfam" id="PF00924"/>
    </source>
</evidence>
<dbReference type="InterPro" id="IPR006685">
    <property type="entry name" value="MscS_channel_2nd"/>
</dbReference>
<sequence>MASTGLFLALDWPPLLRKMVLTYLVAVILIRLVIVSLRVLLAPDPVAGPGLSTEVRRVPRILPVSAASAGFWKRRLTLGAGYGLLVWGTLSVMPALGFTTDVVRLAALAWGLGLLGIAVETVWRRPDADPLHGTSRNWLLTLYLVGLWLLWAVGMFGALWIGLYALVLPRLIANAGHAAQTVAARRGEATLTQALTNVLIVRGIRALVIALAVGWLASVWRFSPIMSAPNDVLQRLAIGILHGIIILLVADLLWNLAKVFIARKLDAAASEDDDDPEAAVHRARVRTLLPIFRNTLATFILVVAILTILSGMGIAIGPLIAGAGIFGVAIGLGSQTVVKDFLAGIFYMLDDAFRVGEYIQSGGYKGKVESFSLRSVRLRHHRGPVYTVPFGDLGAIQNMSRDWVIDKMVINVTYDSDIDLARRIIKKIGLELADDPEFAPSIIEPLKMQGVDSFGDYAVVLRMKMMTKPGEQFVIKRKALLMIKKAFAENGIKIAVSTVQVSGGNDDENAAAASDLVRRRNAATEPAANTA</sequence>
<gene>
    <name evidence="11" type="ORF">GTW51_14440</name>
</gene>
<evidence type="ECO:0000313" key="11">
    <source>
        <dbReference type="EMBL" id="NDV87901.1"/>
    </source>
</evidence>
<reference evidence="11 12" key="1">
    <citation type="submission" date="2020-01" db="EMBL/GenBank/DDBJ databases">
        <title>Genomes of bacteria type strains.</title>
        <authorList>
            <person name="Chen J."/>
            <person name="Zhu S."/>
            <person name="Chen J."/>
        </authorList>
    </citation>
    <scope>NUCLEOTIDE SEQUENCE [LARGE SCALE GENOMIC DNA]</scope>
    <source>
        <strain evidence="11 12">KCTC 52919</strain>
    </source>
</reference>
<feature type="transmembrane region" description="Helical" evidence="8">
    <location>
        <begin position="315"/>
        <end position="338"/>
    </location>
</feature>
<dbReference type="PANTHER" id="PTHR30460">
    <property type="entry name" value="MODERATE CONDUCTANCE MECHANOSENSITIVE CHANNEL YBIO"/>
    <property type="match status" value="1"/>
</dbReference>
<proteinExistence type="inferred from homology"/>
<dbReference type="Gene3D" id="2.30.30.60">
    <property type="match status" value="1"/>
</dbReference>
<feature type="transmembrane region" description="Helical" evidence="8">
    <location>
        <begin position="105"/>
        <end position="123"/>
    </location>
</feature>
<keyword evidence="12" id="KW-1185">Reference proteome</keyword>
<comment type="subcellular location">
    <subcellularLocation>
        <location evidence="1">Cell membrane</location>
        <topology evidence="1">Multi-pass membrane protein</topology>
    </subcellularLocation>
</comment>
<dbReference type="InterPro" id="IPR045276">
    <property type="entry name" value="YbiO_bact"/>
</dbReference>
<accession>A0A6L9MJI5</accession>
<keyword evidence="6 8" id="KW-0472">Membrane</keyword>
<evidence type="ECO:0000256" key="5">
    <source>
        <dbReference type="ARBA" id="ARBA00022989"/>
    </source>
</evidence>
<dbReference type="Proteomes" id="UP000476332">
    <property type="component" value="Unassembled WGS sequence"/>
</dbReference>
<feature type="transmembrane region" description="Helical" evidence="8">
    <location>
        <begin position="143"/>
        <end position="167"/>
    </location>
</feature>
<feature type="transmembrane region" description="Helical" evidence="8">
    <location>
        <begin position="291"/>
        <end position="309"/>
    </location>
</feature>
<dbReference type="SUPFAM" id="SSF82861">
    <property type="entry name" value="Mechanosensitive channel protein MscS (YggB), transmembrane region"/>
    <property type="match status" value="1"/>
</dbReference>
<dbReference type="InterPro" id="IPR023408">
    <property type="entry name" value="MscS_beta-dom_sf"/>
</dbReference>
<dbReference type="Gene3D" id="3.30.70.100">
    <property type="match status" value="1"/>
</dbReference>
<dbReference type="GO" id="GO:0008381">
    <property type="term" value="F:mechanosensitive monoatomic ion channel activity"/>
    <property type="evidence" value="ECO:0007669"/>
    <property type="project" value="InterPro"/>
</dbReference>
<dbReference type="InterPro" id="IPR049278">
    <property type="entry name" value="MS_channel_C"/>
</dbReference>
<dbReference type="EMBL" id="JAAAMJ010000011">
    <property type="protein sequence ID" value="NDV87901.1"/>
    <property type="molecule type" value="Genomic_DNA"/>
</dbReference>
<dbReference type="Pfam" id="PF21082">
    <property type="entry name" value="MS_channel_3rd"/>
    <property type="match status" value="1"/>
</dbReference>
<dbReference type="InterPro" id="IPR011066">
    <property type="entry name" value="MscS_channel_C_sf"/>
</dbReference>
<evidence type="ECO:0000256" key="7">
    <source>
        <dbReference type="SAM" id="MobiDB-lite"/>
    </source>
</evidence>
<evidence type="ECO:0000313" key="12">
    <source>
        <dbReference type="Proteomes" id="UP000476332"/>
    </source>
</evidence>
<dbReference type="InterPro" id="IPR010920">
    <property type="entry name" value="LSM_dom_sf"/>
</dbReference>
<evidence type="ECO:0000256" key="2">
    <source>
        <dbReference type="ARBA" id="ARBA00008017"/>
    </source>
</evidence>
<dbReference type="SUPFAM" id="SSF82689">
    <property type="entry name" value="Mechanosensitive channel protein MscS (YggB), C-terminal domain"/>
    <property type="match status" value="1"/>
</dbReference>